<gene>
    <name evidence="3" type="ORF">O9K51_07223</name>
</gene>
<reference evidence="3" key="1">
    <citation type="submission" date="2023-01" db="EMBL/GenBank/DDBJ databases">
        <title>The growth and conidiation of Purpureocillium lavendulum are regulated by nitrogen source and histone H3K14 acetylation.</title>
        <authorList>
            <person name="Tang P."/>
            <person name="Han J."/>
            <person name="Zhang C."/>
            <person name="Tang P."/>
            <person name="Qi F."/>
            <person name="Zhang K."/>
            <person name="Liang L."/>
        </authorList>
    </citation>
    <scope>NUCLEOTIDE SEQUENCE</scope>
    <source>
        <strain evidence="3">YMF1.00683</strain>
    </source>
</reference>
<dbReference type="EMBL" id="JAQHRD010000006">
    <property type="protein sequence ID" value="KAJ6439338.1"/>
    <property type="molecule type" value="Genomic_DNA"/>
</dbReference>
<sequence>MKSAFVVLYLFMLSVATATSDWEYESLSDPDEPGCLSDGEGAGTSHGGAGKAHAAGGTGRSPGAEAPRPVDRLFRGRKPAWWDHRMPDKAYWGGDCIPGKDGFDTCEVFPPWWSKFRPEEKSLRDPKYARYPRCAGGTKCKSSPNNHCLVSMDTSLAFDDKKQPWNPICGVPMAELKPPFYTEAWEERASQDYPCDEKGTLHQDMNEKGTPIEGENAKVKKKSWRDGVYLPSNGIAKGFCGQGRSGKPDYCVFKLDGPDRDKHPFQAPCSSGTMCPQPLADIECTVRIDENLPINEQKDATCTKVGSVPRKTLRRHYNEEGQIICST</sequence>
<dbReference type="Proteomes" id="UP001163105">
    <property type="component" value="Unassembled WGS sequence"/>
</dbReference>
<feature type="signal peptide" evidence="2">
    <location>
        <begin position="1"/>
        <end position="18"/>
    </location>
</feature>
<feature type="chain" id="PRO_5044217498" description="Secreted protein" evidence="2">
    <location>
        <begin position="19"/>
        <end position="327"/>
    </location>
</feature>
<evidence type="ECO:0008006" key="5">
    <source>
        <dbReference type="Google" id="ProtNLM"/>
    </source>
</evidence>
<protein>
    <recommendedName>
        <fullName evidence="5">Secreted protein</fullName>
    </recommendedName>
</protein>
<comment type="caution">
    <text evidence="3">The sequence shown here is derived from an EMBL/GenBank/DDBJ whole genome shotgun (WGS) entry which is preliminary data.</text>
</comment>
<accession>A0AB34FK72</accession>
<organism evidence="3 4">
    <name type="scientific">Purpureocillium lavendulum</name>
    <dbReference type="NCBI Taxonomy" id="1247861"/>
    <lineage>
        <taxon>Eukaryota</taxon>
        <taxon>Fungi</taxon>
        <taxon>Dikarya</taxon>
        <taxon>Ascomycota</taxon>
        <taxon>Pezizomycotina</taxon>
        <taxon>Sordariomycetes</taxon>
        <taxon>Hypocreomycetidae</taxon>
        <taxon>Hypocreales</taxon>
        <taxon>Ophiocordycipitaceae</taxon>
        <taxon>Purpureocillium</taxon>
    </lineage>
</organism>
<evidence type="ECO:0000313" key="3">
    <source>
        <dbReference type="EMBL" id="KAJ6439338.1"/>
    </source>
</evidence>
<evidence type="ECO:0000313" key="4">
    <source>
        <dbReference type="Proteomes" id="UP001163105"/>
    </source>
</evidence>
<feature type="compositionally biased region" description="Gly residues" evidence="1">
    <location>
        <begin position="40"/>
        <end position="60"/>
    </location>
</feature>
<proteinExistence type="predicted"/>
<keyword evidence="4" id="KW-1185">Reference proteome</keyword>
<feature type="region of interest" description="Disordered" evidence="1">
    <location>
        <begin position="29"/>
        <end position="70"/>
    </location>
</feature>
<evidence type="ECO:0000256" key="2">
    <source>
        <dbReference type="SAM" id="SignalP"/>
    </source>
</evidence>
<evidence type="ECO:0000256" key="1">
    <source>
        <dbReference type="SAM" id="MobiDB-lite"/>
    </source>
</evidence>
<keyword evidence="2" id="KW-0732">Signal</keyword>
<dbReference type="AlphaFoldDB" id="A0AB34FK72"/>
<name>A0AB34FK72_9HYPO</name>